<keyword evidence="2" id="KW-1133">Transmembrane helix</keyword>
<dbReference type="RefSeq" id="WP_006159597.1">
    <property type="nucleotide sequence ID" value="NZ_AHJE01000050.1"/>
</dbReference>
<dbReference type="EMBL" id="AHJE01000050">
    <property type="protein sequence ID" value="EHP41315.1"/>
    <property type="molecule type" value="Genomic_DNA"/>
</dbReference>
<evidence type="ECO:0000256" key="2">
    <source>
        <dbReference type="SAM" id="Phobius"/>
    </source>
</evidence>
<evidence type="ECO:0000313" key="3">
    <source>
        <dbReference type="EMBL" id="EHP41315.1"/>
    </source>
</evidence>
<dbReference type="InterPro" id="IPR010699">
    <property type="entry name" value="DUF1275"/>
</dbReference>
<name>H1S846_9BURK</name>
<evidence type="ECO:0000313" key="4">
    <source>
        <dbReference type="Proteomes" id="UP000005808"/>
    </source>
</evidence>
<protein>
    <submittedName>
        <fullName evidence="3">Permease transmembrane protein</fullName>
    </submittedName>
</protein>
<keyword evidence="2" id="KW-0472">Membrane</keyword>
<reference evidence="3 4" key="1">
    <citation type="journal article" date="2012" name="J. Bacteriol.">
        <title>De Novo Genome Project of Cupriavidus basilensis OR16.</title>
        <authorList>
            <person name="Cserhati M."/>
            <person name="Kriszt B."/>
            <person name="Szoboszlay S."/>
            <person name="Toth A."/>
            <person name="Szabo I."/>
            <person name="Tancsics A."/>
            <person name="Nagy I."/>
            <person name="Horvath B."/>
            <person name="Nagy I."/>
            <person name="Kukolya J."/>
        </authorList>
    </citation>
    <scope>NUCLEOTIDE SEQUENCE [LARGE SCALE GENOMIC DNA]</scope>
    <source>
        <strain evidence="3 4">OR16</strain>
    </source>
</reference>
<dbReference type="OrthoDB" id="5125627at2"/>
<keyword evidence="2 3" id="KW-0812">Transmembrane</keyword>
<sequence>MSCDTLVIVCGMLGAAAMGVQNARDRLISRQGHVPNTVKAEHVTQIVLDLFELLSPASSSDTKTTSRERLERTVPAVSSFACGAVGGAIGYANVGFWALLLPVLALLWLTFNASRRQQGVTASQTLMDGGSEQSRTASPAGR</sequence>
<dbReference type="AlphaFoldDB" id="H1S846"/>
<comment type="caution">
    <text evidence="3">The sequence shown here is derived from an EMBL/GenBank/DDBJ whole genome shotgun (WGS) entry which is preliminary data.</text>
</comment>
<feature type="transmembrane region" description="Helical" evidence="2">
    <location>
        <begin position="96"/>
        <end position="114"/>
    </location>
</feature>
<organism evidence="3 4">
    <name type="scientific">Cupriavidus basilensis OR16</name>
    <dbReference type="NCBI Taxonomy" id="1127483"/>
    <lineage>
        <taxon>Bacteria</taxon>
        <taxon>Pseudomonadati</taxon>
        <taxon>Pseudomonadota</taxon>
        <taxon>Betaproteobacteria</taxon>
        <taxon>Burkholderiales</taxon>
        <taxon>Burkholderiaceae</taxon>
        <taxon>Cupriavidus</taxon>
    </lineage>
</organism>
<proteinExistence type="predicted"/>
<dbReference type="Proteomes" id="UP000005808">
    <property type="component" value="Unassembled WGS sequence"/>
</dbReference>
<accession>H1S846</accession>
<feature type="region of interest" description="Disordered" evidence="1">
    <location>
        <begin position="121"/>
        <end position="142"/>
    </location>
</feature>
<dbReference type="Pfam" id="PF06912">
    <property type="entry name" value="DUF1275"/>
    <property type="match status" value="1"/>
</dbReference>
<gene>
    <name evidence="3" type="ORF">OR16_20722</name>
</gene>
<evidence type="ECO:0000256" key="1">
    <source>
        <dbReference type="SAM" id="MobiDB-lite"/>
    </source>
</evidence>